<accession>A0A2D3ULB9</accession>
<evidence type="ECO:0000313" key="5">
    <source>
        <dbReference type="Proteomes" id="UP000225277"/>
    </source>
</evidence>
<feature type="domain" description="Kinetochore protein Sos7 coiled-coil" evidence="3">
    <location>
        <begin position="38"/>
        <end position="112"/>
    </location>
</feature>
<dbReference type="InterPro" id="IPR037475">
    <property type="entry name" value="Sos7"/>
</dbReference>
<feature type="coiled-coil region" evidence="1">
    <location>
        <begin position="167"/>
        <end position="201"/>
    </location>
</feature>
<dbReference type="PANTHER" id="PTHR37329:SF1">
    <property type="entry name" value="KINETOCHORE PROTEIN SOS7"/>
    <property type="match status" value="1"/>
</dbReference>
<feature type="region of interest" description="Disordered" evidence="2">
    <location>
        <begin position="141"/>
        <end position="161"/>
    </location>
</feature>
<dbReference type="GO" id="GO:0051315">
    <property type="term" value="P:attachment of mitotic spindle microtubules to kinetochore"/>
    <property type="evidence" value="ECO:0007669"/>
    <property type="project" value="TreeGrafter"/>
</dbReference>
<dbReference type="GeneID" id="35595793"/>
<dbReference type="OrthoDB" id="18959at2759"/>
<dbReference type="Pfam" id="PF20882">
    <property type="entry name" value="Sos7"/>
    <property type="match status" value="1"/>
</dbReference>
<reference evidence="4 5" key="1">
    <citation type="submission" date="2016-03" db="EMBL/GenBank/DDBJ databases">
        <authorList>
            <person name="Ploux O."/>
        </authorList>
    </citation>
    <scope>NUCLEOTIDE SEQUENCE [LARGE SCALE GENOMIC DNA]</scope>
    <source>
        <strain evidence="4 5">URUG2</strain>
    </source>
</reference>
<dbReference type="STRING" id="112498.A0A2D3ULB9"/>
<organism evidence="4 5">
    <name type="scientific">Ramularia collo-cygni</name>
    <dbReference type="NCBI Taxonomy" id="112498"/>
    <lineage>
        <taxon>Eukaryota</taxon>
        <taxon>Fungi</taxon>
        <taxon>Dikarya</taxon>
        <taxon>Ascomycota</taxon>
        <taxon>Pezizomycotina</taxon>
        <taxon>Dothideomycetes</taxon>
        <taxon>Dothideomycetidae</taxon>
        <taxon>Mycosphaerellales</taxon>
        <taxon>Mycosphaerellaceae</taxon>
        <taxon>Ramularia</taxon>
    </lineage>
</organism>
<evidence type="ECO:0000313" key="4">
    <source>
        <dbReference type="EMBL" id="CZT14422.1"/>
    </source>
</evidence>
<evidence type="ECO:0000256" key="1">
    <source>
        <dbReference type="SAM" id="Coils"/>
    </source>
</evidence>
<dbReference type="EMBL" id="FJUY01000001">
    <property type="protein sequence ID" value="CZT14422.1"/>
    <property type="molecule type" value="Genomic_DNA"/>
</dbReference>
<proteinExistence type="predicted"/>
<keyword evidence="1" id="KW-0175">Coiled coil</keyword>
<keyword evidence="5" id="KW-1185">Reference proteome</keyword>
<feature type="region of interest" description="Disordered" evidence="2">
    <location>
        <begin position="211"/>
        <end position="231"/>
    </location>
</feature>
<protein>
    <recommendedName>
        <fullName evidence="3">Kinetochore protein Sos7 coiled-coil domain-containing protein</fullName>
    </recommendedName>
</protein>
<sequence length="251" mass="28424">MENLTILTLAHNLSSSSSSSNSSLPPTALTADLAHYRDHFSKLRFSYLEQVTKERFLRAIVADPPEFADAAENSELEGKIVRDKAVLKAKKEEVRGMCGELEEQGRLLAGRYEQLELRQTLLATLPEQITELERTIQTLRFQESEQKNPRSEEPDCNLPLPASKDLLQQREQELTSLELEIQRLEAALPAQKAEVKRLRDELAPVQLRKIKATEEAEDARRRRAEGGGDELEERGRWLRGVEGTLKAALEV</sequence>
<feature type="compositionally biased region" description="Basic and acidic residues" evidence="2">
    <location>
        <begin position="211"/>
        <end position="226"/>
    </location>
</feature>
<evidence type="ECO:0000256" key="2">
    <source>
        <dbReference type="SAM" id="MobiDB-lite"/>
    </source>
</evidence>
<dbReference type="Proteomes" id="UP000225277">
    <property type="component" value="Unassembled WGS sequence"/>
</dbReference>
<evidence type="ECO:0000259" key="3">
    <source>
        <dbReference type="Pfam" id="PF20882"/>
    </source>
</evidence>
<dbReference type="InterPro" id="IPR048781">
    <property type="entry name" value="Sos7_CC"/>
</dbReference>
<feature type="compositionally biased region" description="Basic and acidic residues" evidence="2">
    <location>
        <begin position="142"/>
        <end position="153"/>
    </location>
</feature>
<dbReference type="RefSeq" id="XP_023621319.1">
    <property type="nucleotide sequence ID" value="XM_023765551.1"/>
</dbReference>
<dbReference type="GO" id="GO:0034501">
    <property type="term" value="P:protein localization to kinetochore"/>
    <property type="evidence" value="ECO:0007669"/>
    <property type="project" value="InterPro"/>
</dbReference>
<name>A0A2D3ULB9_9PEZI</name>
<dbReference type="GO" id="GO:0000776">
    <property type="term" value="C:kinetochore"/>
    <property type="evidence" value="ECO:0007669"/>
    <property type="project" value="InterPro"/>
</dbReference>
<dbReference type="AlphaFoldDB" id="A0A2D3ULB9"/>
<gene>
    <name evidence="4" type="ORF">RCC_00399</name>
</gene>
<dbReference type="PANTHER" id="PTHR37329">
    <property type="entry name" value="KINETOCHORE PROTEIN SOS7"/>
    <property type="match status" value="1"/>
</dbReference>